<name>A0A1Y6BI15_9BACT</name>
<gene>
    <name evidence="1" type="ORF">SAMN06296036_105154</name>
</gene>
<dbReference type="Pfam" id="PF08856">
    <property type="entry name" value="DUF1826"/>
    <property type="match status" value="1"/>
</dbReference>
<reference evidence="2" key="1">
    <citation type="submission" date="2017-04" db="EMBL/GenBank/DDBJ databases">
        <authorList>
            <person name="Varghese N."/>
            <person name="Submissions S."/>
        </authorList>
    </citation>
    <scope>NUCLEOTIDE SEQUENCE [LARGE SCALE GENOMIC DNA]</scope>
    <source>
        <strain evidence="2">RKEM611</strain>
    </source>
</reference>
<keyword evidence="2" id="KW-1185">Reference proteome</keyword>
<evidence type="ECO:0000313" key="2">
    <source>
        <dbReference type="Proteomes" id="UP000192907"/>
    </source>
</evidence>
<accession>A0A1Y6BI15</accession>
<protein>
    <recommendedName>
        <fullName evidence="3">DUF1826 domain-containing protein</fullName>
    </recommendedName>
</protein>
<evidence type="ECO:0008006" key="3">
    <source>
        <dbReference type="Google" id="ProtNLM"/>
    </source>
</evidence>
<dbReference type="Proteomes" id="UP000192907">
    <property type="component" value="Unassembled WGS sequence"/>
</dbReference>
<dbReference type="EMBL" id="FWZT01000005">
    <property type="protein sequence ID" value="SMF12338.1"/>
    <property type="molecule type" value="Genomic_DNA"/>
</dbReference>
<dbReference type="RefSeq" id="WP_143478146.1">
    <property type="nucleotide sequence ID" value="NZ_FWZT01000005.1"/>
</dbReference>
<dbReference type="InterPro" id="IPR014955">
    <property type="entry name" value="DUF1826"/>
</dbReference>
<dbReference type="STRING" id="1513793.SAMN06296036_105154"/>
<sequence>MYKDGLLDPFNIEHHVLDQLPEDVMILNSLDDIDSFLSSEKDLALGEFSQTDDYQQIIRLRINEQVDIDREFQSLDDLYERAPGAESLVSMYAPLLLRLDQAMEWKTKRITVKVIRDQMCPLFHVDNLKLRFIVTLQGPGTQWLMGRDVIRKNLGKGGRKPIAKKNCYLQQIQTGQVALLKGLKFPGSKGLVHRSPSISPVSDTPRLFLRVDFID</sequence>
<proteinExistence type="predicted"/>
<dbReference type="AlphaFoldDB" id="A0A1Y6BI15"/>
<organism evidence="1 2">
    <name type="scientific">Pseudobacteriovorax antillogorgiicola</name>
    <dbReference type="NCBI Taxonomy" id="1513793"/>
    <lineage>
        <taxon>Bacteria</taxon>
        <taxon>Pseudomonadati</taxon>
        <taxon>Bdellovibrionota</taxon>
        <taxon>Oligoflexia</taxon>
        <taxon>Oligoflexales</taxon>
        <taxon>Pseudobacteriovoracaceae</taxon>
        <taxon>Pseudobacteriovorax</taxon>
    </lineage>
</organism>
<evidence type="ECO:0000313" key="1">
    <source>
        <dbReference type="EMBL" id="SMF12338.1"/>
    </source>
</evidence>